<dbReference type="Gene3D" id="1.10.238.10">
    <property type="entry name" value="EF-hand"/>
    <property type="match status" value="1"/>
</dbReference>
<sequence>MALRSPRSPRNLGFMPINSNTADMQDIPLRQVASNASSSGARRVEQTIQSMETADEKTDMFERAGFAGRRRAKGIGRSDSSLSQETSLNAMGRFYNKIISFSVVTRYLVYVVPIAILLAIPLVILPFTGDMNKDRVKLGGDSSLFWLFVWIEISWLSLWVGKLVAHLLPPIFMFFCGVISAGTRKYATVLRALEIPLSLFFWGLASWLAFKFMFTDDSLNWIDTIKRILLSLFLSSAVLMGEKALVQLISISYHQRSFANRIKDSKHEIALLGLMYDASRTLFPMYCPEFSDEDYIINDSIDVMLAGGKKTKKGGSATPMKLVSDVGRLGDKITSVFGNIASEITGKQVFNPHSAHSIVVEALEKLHSSEALARRIWMSFVVEGNDTLSLDDFVEVMGPAHREEAEECFRAIDADENGDISLEEMIRKVTDIGKERKAIASSMKDISQALTVFDKVLLFVVLIIVIIIFLAVFQSSFIATLTTAGTTLLSLSFVFAVTTQEFLGSCIFLFVKHPFDVGDRVDIQGPEKIQMVVEKISLLYTVFTRIDKMQIVQVPNIQLNNLWIENVTRSKAMKEVIDVSVSFDTSFEDIELLRMEMEKFVRSPENSRDFQPDIAISVGGVGDLDKLTLKVAIKHKSNWHNEVVRATRRSKFMCALTLALKRVPINGPGGGSDALGGPKNPTYAVAVTDEFAIKAREASEKEKEEKKLANQLAEGTAGDAAVKEEQRAADHLNATDPVMEALEDWGYENTLNSRDPSADRKRATEVEAARRDFTHARESQRGRRKAGDTLPPSAFGDGMPSVQVTRTGSPRSSRNPNSFDIERQAGMQGPTLAQYAGAAYAAQTASLNQGTYAVPPVPQPVYPQQGNLAVQGQQHPPQSAPPASGIIGARPRGASVNQPGGQPGGGAPGSTAPGPR</sequence>
<evidence type="ECO:0000256" key="7">
    <source>
        <dbReference type="PIRNR" id="PIRNR017209"/>
    </source>
</evidence>
<feature type="domain" description="EF-hand" evidence="10">
    <location>
        <begin position="400"/>
        <end position="435"/>
    </location>
</feature>
<feature type="region of interest" description="Disordered" evidence="8">
    <location>
        <begin position="698"/>
        <end position="719"/>
    </location>
</feature>
<dbReference type="PANTHER" id="PTHR31323">
    <property type="entry name" value="MECHANOSENSITIVE ION CHANNEL PROTEIN MSY2"/>
    <property type="match status" value="1"/>
</dbReference>
<dbReference type="SUPFAM" id="SSF47473">
    <property type="entry name" value="EF-hand"/>
    <property type="match status" value="1"/>
</dbReference>
<dbReference type="InterPro" id="IPR016688">
    <property type="entry name" value="MscS-like_plants/fungi"/>
</dbReference>
<dbReference type="PROSITE" id="PS00018">
    <property type="entry name" value="EF_HAND_1"/>
    <property type="match status" value="1"/>
</dbReference>
<dbReference type="InterPro" id="IPR006685">
    <property type="entry name" value="MscS_channel_2nd"/>
</dbReference>
<comment type="similarity">
    <text evidence="2 7">Belongs to the MscS (TC 1.A.23) family.</text>
</comment>
<evidence type="ECO:0000259" key="10">
    <source>
        <dbReference type="PROSITE" id="PS50222"/>
    </source>
</evidence>
<keyword evidence="7" id="KW-0256">Endoplasmic reticulum</keyword>
<evidence type="ECO:0000256" key="1">
    <source>
        <dbReference type="ARBA" id="ARBA00004127"/>
    </source>
</evidence>
<feature type="transmembrane region" description="Helical" evidence="9">
    <location>
        <begin position="230"/>
        <end position="253"/>
    </location>
</feature>
<dbReference type="GO" id="GO:0005509">
    <property type="term" value="F:calcium ion binding"/>
    <property type="evidence" value="ECO:0007669"/>
    <property type="project" value="InterPro"/>
</dbReference>
<accession>A0AA39X2A6</accession>
<dbReference type="GO" id="GO:0005262">
    <property type="term" value="F:calcium channel activity"/>
    <property type="evidence" value="ECO:0007669"/>
    <property type="project" value="TreeGrafter"/>
</dbReference>
<dbReference type="AlphaFoldDB" id="A0AA39X2A6"/>
<dbReference type="SUPFAM" id="SSF50182">
    <property type="entry name" value="Sm-like ribonucleoproteins"/>
    <property type="match status" value="1"/>
</dbReference>
<protein>
    <recommendedName>
        <fullName evidence="7">Mechanosensitive ion channel protein</fullName>
    </recommendedName>
</protein>
<feature type="transmembrane region" description="Helical" evidence="9">
    <location>
        <begin position="189"/>
        <end position="210"/>
    </location>
</feature>
<evidence type="ECO:0000256" key="2">
    <source>
        <dbReference type="ARBA" id="ARBA00008017"/>
    </source>
</evidence>
<reference evidence="11" key="1">
    <citation type="submission" date="2023-06" db="EMBL/GenBank/DDBJ databases">
        <title>Genome-scale phylogeny and comparative genomics of the fungal order Sordariales.</title>
        <authorList>
            <consortium name="Lawrence Berkeley National Laboratory"/>
            <person name="Hensen N."/>
            <person name="Bonometti L."/>
            <person name="Westerberg I."/>
            <person name="Brannstrom I.O."/>
            <person name="Guillou S."/>
            <person name="Cros-Aarteil S."/>
            <person name="Calhoun S."/>
            <person name="Haridas S."/>
            <person name="Kuo A."/>
            <person name="Mondo S."/>
            <person name="Pangilinan J."/>
            <person name="Riley R."/>
            <person name="Labutti K."/>
            <person name="Andreopoulos B."/>
            <person name="Lipzen A."/>
            <person name="Chen C."/>
            <person name="Yanf M."/>
            <person name="Daum C."/>
            <person name="Ng V."/>
            <person name="Clum A."/>
            <person name="Steindorff A."/>
            <person name="Ohm R."/>
            <person name="Martin F."/>
            <person name="Silar P."/>
            <person name="Natvig D."/>
            <person name="Lalanne C."/>
            <person name="Gautier V."/>
            <person name="Ament-Velasquez S.L."/>
            <person name="Kruys A."/>
            <person name="Hutchinson M.I."/>
            <person name="Powell A.J."/>
            <person name="Barry K."/>
            <person name="Miller A.N."/>
            <person name="Grigoriev I.V."/>
            <person name="Debuchy R."/>
            <person name="Gladieux P."/>
            <person name="Thoren M.H."/>
            <person name="Johannesson H."/>
        </authorList>
    </citation>
    <scope>NUCLEOTIDE SEQUENCE</scope>
    <source>
        <strain evidence="11">CBS 606.72</strain>
    </source>
</reference>
<keyword evidence="5 9" id="KW-1133">Transmembrane helix</keyword>
<comment type="caution">
    <text evidence="11">The sequence shown here is derived from an EMBL/GenBank/DDBJ whole genome shotgun (WGS) entry which is preliminary data.</text>
</comment>
<feature type="compositionally biased region" description="Basic and acidic residues" evidence="8">
    <location>
        <begin position="698"/>
        <end position="708"/>
    </location>
</feature>
<keyword evidence="3 9" id="KW-0812">Transmembrane</keyword>
<dbReference type="GO" id="GO:0005789">
    <property type="term" value="C:endoplasmic reticulum membrane"/>
    <property type="evidence" value="ECO:0007669"/>
    <property type="project" value="UniProtKB-SubCell"/>
</dbReference>
<evidence type="ECO:0000256" key="9">
    <source>
        <dbReference type="SAM" id="Phobius"/>
    </source>
</evidence>
<dbReference type="Pfam" id="PF25886">
    <property type="entry name" value="Msy1"/>
    <property type="match status" value="1"/>
</dbReference>
<organism evidence="11 12">
    <name type="scientific">Immersiella caudata</name>
    <dbReference type="NCBI Taxonomy" id="314043"/>
    <lineage>
        <taxon>Eukaryota</taxon>
        <taxon>Fungi</taxon>
        <taxon>Dikarya</taxon>
        <taxon>Ascomycota</taxon>
        <taxon>Pezizomycotina</taxon>
        <taxon>Sordariomycetes</taxon>
        <taxon>Sordariomycetidae</taxon>
        <taxon>Sordariales</taxon>
        <taxon>Lasiosphaeriaceae</taxon>
        <taxon>Immersiella</taxon>
    </lineage>
</organism>
<dbReference type="Gene3D" id="2.30.30.60">
    <property type="match status" value="1"/>
</dbReference>
<feature type="compositionally biased region" description="Polar residues" evidence="8">
    <location>
        <begin position="802"/>
        <end position="818"/>
    </location>
</feature>
<dbReference type="PROSITE" id="PS50222">
    <property type="entry name" value="EF_HAND_2"/>
    <property type="match status" value="1"/>
</dbReference>
<feature type="compositionally biased region" description="Basic and acidic residues" evidence="8">
    <location>
        <begin position="756"/>
        <end position="787"/>
    </location>
</feature>
<dbReference type="InterPro" id="IPR011992">
    <property type="entry name" value="EF-hand-dom_pair"/>
</dbReference>
<feature type="region of interest" description="Disordered" evidence="8">
    <location>
        <begin position="856"/>
        <end position="916"/>
    </location>
</feature>
<dbReference type="GO" id="GO:0006874">
    <property type="term" value="P:intracellular calcium ion homeostasis"/>
    <property type="evidence" value="ECO:0007669"/>
    <property type="project" value="TreeGrafter"/>
</dbReference>
<dbReference type="InterPro" id="IPR023408">
    <property type="entry name" value="MscS_beta-dom_sf"/>
</dbReference>
<evidence type="ECO:0000313" key="12">
    <source>
        <dbReference type="Proteomes" id="UP001175000"/>
    </source>
</evidence>
<dbReference type="Proteomes" id="UP001175000">
    <property type="component" value="Unassembled WGS sequence"/>
</dbReference>
<feature type="transmembrane region" description="Helical" evidence="9">
    <location>
        <begin position="107"/>
        <end position="127"/>
    </location>
</feature>
<feature type="transmembrane region" description="Helical" evidence="9">
    <location>
        <begin position="147"/>
        <end position="168"/>
    </location>
</feature>
<evidence type="ECO:0000256" key="6">
    <source>
        <dbReference type="ARBA" id="ARBA00023136"/>
    </source>
</evidence>
<dbReference type="InterPro" id="IPR058650">
    <property type="entry name" value="Msy1/2-like"/>
</dbReference>
<dbReference type="InterPro" id="IPR010920">
    <property type="entry name" value="LSM_dom_sf"/>
</dbReference>
<name>A0AA39X2A6_9PEZI</name>
<dbReference type="EMBL" id="JAULSU010000002">
    <property type="protein sequence ID" value="KAK0625982.1"/>
    <property type="molecule type" value="Genomic_DNA"/>
</dbReference>
<keyword evidence="6 7" id="KW-0472">Membrane</keyword>
<feature type="region of interest" description="Disordered" evidence="8">
    <location>
        <begin position="747"/>
        <end position="822"/>
    </location>
</feature>
<keyword evidence="4" id="KW-0106">Calcium</keyword>
<evidence type="ECO:0000256" key="5">
    <source>
        <dbReference type="ARBA" id="ARBA00022989"/>
    </source>
</evidence>
<comment type="subcellular location">
    <subcellularLocation>
        <location evidence="1">Endomembrane system</location>
        <topology evidence="1">Multi-pass membrane protein</topology>
    </subcellularLocation>
    <subcellularLocation>
        <location evidence="7">Endoplasmic reticulum membrane</location>
    </subcellularLocation>
</comment>
<keyword evidence="12" id="KW-1185">Reference proteome</keyword>
<dbReference type="InterPro" id="IPR018247">
    <property type="entry name" value="EF_Hand_1_Ca_BS"/>
</dbReference>
<dbReference type="InterPro" id="IPR002048">
    <property type="entry name" value="EF_hand_dom"/>
</dbReference>
<evidence type="ECO:0000256" key="3">
    <source>
        <dbReference type="ARBA" id="ARBA00022692"/>
    </source>
</evidence>
<dbReference type="PANTHER" id="PTHR31323:SF14">
    <property type="entry name" value="MECHANOSENSITIVE ION CHANNEL PROTEIN MSY2"/>
    <property type="match status" value="1"/>
</dbReference>
<proteinExistence type="inferred from homology"/>
<gene>
    <name evidence="11" type="ORF">B0T14DRAFT_423187</name>
</gene>
<evidence type="ECO:0000256" key="4">
    <source>
        <dbReference type="ARBA" id="ARBA00022837"/>
    </source>
</evidence>
<evidence type="ECO:0000256" key="8">
    <source>
        <dbReference type="SAM" id="MobiDB-lite"/>
    </source>
</evidence>
<dbReference type="Pfam" id="PF00924">
    <property type="entry name" value="MS_channel_2nd"/>
    <property type="match status" value="1"/>
</dbReference>
<feature type="compositionally biased region" description="Low complexity" evidence="8">
    <location>
        <begin position="871"/>
        <end position="885"/>
    </location>
</feature>
<feature type="transmembrane region" description="Helical" evidence="9">
    <location>
        <begin position="456"/>
        <end position="479"/>
    </location>
</feature>
<evidence type="ECO:0000313" key="11">
    <source>
        <dbReference type="EMBL" id="KAK0625982.1"/>
    </source>
</evidence>
<dbReference type="PIRSF" id="PIRSF017209">
    <property type="entry name" value="Memb_At2g17000_prd"/>
    <property type="match status" value="1"/>
</dbReference>